<dbReference type="InterPro" id="IPR011659">
    <property type="entry name" value="WD40"/>
</dbReference>
<organism evidence="2 3">
    <name type="scientific">Paenibacillus uliginis N3/975</name>
    <dbReference type="NCBI Taxonomy" id="1313296"/>
    <lineage>
        <taxon>Bacteria</taxon>
        <taxon>Bacillati</taxon>
        <taxon>Bacillota</taxon>
        <taxon>Bacilli</taxon>
        <taxon>Bacillales</taxon>
        <taxon>Paenibacillaceae</taxon>
        <taxon>Paenibacillus</taxon>
    </lineage>
</organism>
<dbReference type="STRING" id="1313296.SAMN05661091_2583"/>
<protein>
    <submittedName>
        <fullName evidence="2">TolB protein</fullName>
    </submittedName>
</protein>
<comment type="similarity">
    <text evidence="1">Belongs to the TolB family.</text>
</comment>
<dbReference type="EMBL" id="LT840184">
    <property type="protein sequence ID" value="SMF84291.1"/>
    <property type="molecule type" value="Genomic_DNA"/>
</dbReference>
<dbReference type="Gene3D" id="2.120.10.30">
    <property type="entry name" value="TolB, C-terminal domain"/>
    <property type="match status" value="2"/>
</dbReference>
<keyword evidence="3" id="KW-1185">Reference proteome</keyword>
<dbReference type="AlphaFoldDB" id="A0A1X7HD10"/>
<dbReference type="Proteomes" id="UP000192940">
    <property type="component" value="Chromosome I"/>
</dbReference>
<dbReference type="SUPFAM" id="SSF82171">
    <property type="entry name" value="DPP6 N-terminal domain-like"/>
    <property type="match status" value="1"/>
</dbReference>
<reference evidence="2 3" key="1">
    <citation type="submission" date="2017-04" db="EMBL/GenBank/DDBJ databases">
        <authorList>
            <person name="Afonso C.L."/>
            <person name="Miller P.J."/>
            <person name="Scott M.A."/>
            <person name="Spackman E."/>
            <person name="Goraichik I."/>
            <person name="Dimitrov K.M."/>
            <person name="Suarez D.L."/>
            <person name="Swayne D.E."/>
        </authorList>
    </citation>
    <scope>NUCLEOTIDE SEQUENCE [LARGE SCALE GENOMIC DNA]</scope>
    <source>
        <strain evidence="2 3">N3/975</strain>
    </source>
</reference>
<evidence type="ECO:0000256" key="1">
    <source>
        <dbReference type="ARBA" id="ARBA00009820"/>
    </source>
</evidence>
<evidence type="ECO:0000313" key="3">
    <source>
        <dbReference type="Proteomes" id="UP000192940"/>
    </source>
</evidence>
<proteinExistence type="inferred from homology"/>
<accession>A0A1X7HD10</accession>
<dbReference type="InterPro" id="IPR011042">
    <property type="entry name" value="6-blade_b-propeller_TolB-like"/>
</dbReference>
<dbReference type="PANTHER" id="PTHR36842">
    <property type="entry name" value="PROTEIN TOLB HOMOLOG"/>
    <property type="match status" value="1"/>
</dbReference>
<gene>
    <name evidence="2" type="ORF">SAMN05661091_2583</name>
</gene>
<name>A0A1X7HD10_9BACL</name>
<sequence length="453" mass="51012">MGLGYREAILFTSNYGGVSYDIWLYQPLTGFTFKLTQDLGEVFSIPYWSPDTQNISFIGKSNIVYVFNLRSRALAQIDQIEPYTLLSWSPDSQNLSYVKNGRIVIYNINSHVSSTIVQEGATDVQWFPSGEALLFAAPDGAGNVQLYKINRDGSNKQQLTQNTEGPLHNVRISPNGQFALYTSPGASISLITTVNLTTGESYRLEGGPQAKNYFPEWSPDSSLIAYSATDIVQNQYISLIQTDSRVGGQQKTLAVSSCFSTPVSWSPDGNRIAYLSGCENQEQANQIWIVDVRNPNNPIKVVEARWITALNWSPPIHDAHRKRLYLNHEYKVSFFYPVNWRKVTEERYEGIDGFFQISAISSEGGIHEVCRSEAFHILKPYGSNPQIIPTLLHSQAACFIFPSEDQPTEMRNQAALIVKYPYPIVIQGNSYQYFILWADRNHLIPLGQTLSFI</sequence>
<dbReference type="PANTHER" id="PTHR36842:SF1">
    <property type="entry name" value="PROTEIN TOLB"/>
    <property type="match status" value="1"/>
</dbReference>
<evidence type="ECO:0000313" key="2">
    <source>
        <dbReference type="EMBL" id="SMF84291.1"/>
    </source>
</evidence>
<dbReference type="Pfam" id="PF07676">
    <property type="entry name" value="PD40"/>
    <property type="match status" value="1"/>
</dbReference>
<dbReference type="RefSeq" id="WP_208919511.1">
    <property type="nucleotide sequence ID" value="NZ_LT840184.1"/>
</dbReference>